<evidence type="ECO:0008006" key="6">
    <source>
        <dbReference type="Google" id="ProtNLM"/>
    </source>
</evidence>
<keyword evidence="3" id="KW-0675">Receptor</keyword>
<evidence type="ECO:0000256" key="1">
    <source>
        <dbReference type="ARBA" id="ARBA00023015"/>
    </source>
</evidence>
<organism evidence="4">
    <name type="scientific">Medioppia subpectinata</name>
    <dbReference type="NCBI Taxonomy" id="1979941"/>
    <lineage>
        <taxon>Eukaryota</taxon>
        <taxon>Metazoa</taxon>
        <taxon>Ecdysozoa</taxon>
        <taxon>Arthropoda</taxon>
        <taxon>Chelicerata</taxon>
        <taxon>Arachnida</taxon>
        <taxon>Acari</taxon>
        <taxon>Acariformes</taxon>
        <taxon>Sarcoptiformes</taxon>
        <taxon>Oribatida</taxon>
        <taxon>Brachypylina</taxon>
        <taxon>Oppioidea</taxon>
        <taxon>Oppiidae</taxon>
        <taxon>Medioppia</taxon>
    </lineage>
</organism>
<dbReference type="EMBL" id="CAJPIZ010000485">
    <property type="protein sequence ID" value="CAG2101551.1"/>
    <property type="molecule type" value="Genomic_DNA"/>
</dbReference>
<gene>
    <name evidence="4" type="ORF">OSB1V03_LOCUS1597</name>
</gene>
<dbReference type="Gene3D" id="1.10.565.10">
    <property type="entry name" value="Retinoid X Receptor"/>
    <property type="match status" value="1"/>
</dbReference>
<dbReference type="SUPFAM" id="SSF48508">
    <property type="entry name" value="Nuclear receptor ligand-binding domain"/>
    <property type="match status" value="1"/>
</dbReference>
<protein>
    <recommendedName>
        <fullName evidence="6">NR LBD domain-containing protein</fullName>
    </recommendedName>
</protein>
<evidence type="ECO:0000313" key="4">
    <source>
        <dbReference type="EMBL" id="CAD7621121.1"/>
    </source>
</evidence>
<accession>A0A7R9KDY4</accession>
<evidence type="ECO:0000313" key="5">
    <source>
        <dbReference type="Proteomes" id="UP000759131"/>
    </source>
</evidence>
<evidence type="ECO:0000256" key="3">
    <source>
        <dbReference type="ARBA" id="ARBA00023170"/>
    </source>
</evidence>
<name>A0A7R9KDY4_9ACAR</name>
<proteinExistence type="predicted"/>
<keyword evidence="2" id="KW-0804">Transcription</keyword>
<dbReference type="AlphaFoldDB" id="A0A7R9KDY4"/>
<dbReference type="OrthoDB" id="6352325at2759"/>
<keyword evidence="5" id="KW-1185">Reference proteome</keyword>
<dbReference type="Proteomes" id="UP000759131">
    <property type="component" value="Unassembled WGS sequence"/>
</dbReference>
<evidence type="ECO:0000256" key="2">
    <source>
        <dbReference type="ARBA" id="ARBA00023163"/>
    </source>
</evidence>
<dbReference type="EMBL" id="OC855060">
    <property type="protein sequence ID" value="CAD7621121.1"/>
    <property type="molecule type" value="Genomic_DNA"/>
</dbReference>
<reference evidence="4" key="1">
    <citation type="submission" date="2020-11" db="EMBL/GenBank/DDBJ databases">
        <authorList>
            <person name="Tran Van P."/>
        </authorList>
    </citation>
    <scope>NUCLEOTIDE SEQUENCE</scope>
</reference>
<sequence length="267" mass="30893">MPGAAAPNPLDFAYSGTAAAANTTHRIGIDFTRFSSSIYQKAVELELSVIPIAHPINDLTHSYNELECIRLNDLFNATKHIESQLCRPTTEAKTMHDILYALDTKCVEDGRNTVMLRLENIRTNSESVYSRLKEYLKVLKYEMDSDHRVLDLMTAIVLFNPDHDDLVDKETIKMEQKIYMYLLKRYLHLKYSTTCEANGRFLNLLNTFTDLFYLENRVRQNFLSFRANQFHPVINPDFNDTKRHKIDHKVITIDSESAPAIETRNLL</sequence>
<dbReference type="InterPro" id="IPR035500">
    <property type="entry name" value="NHR-like_dom_sf"/>
</dbReference>
<keyword evidence="1" id="KW-0805">Transcription regulation</keyword>